<dbReference type="OrthoDB" id="9811006at2"/>
<protein>
    <submittedName>
        <fullName evidence="3">Protein yceI</fullName>
    </submittedName>
</protein>
<dbReference type="EMBL" id="UGHV01000001">
    <property type="protein sequence ID" value="STO97997.1"/>
    <property type="molecule type" value="Genomic_DNA"/>
</dbReference>
<accession>A0A377J671</accession>
<evidence type="ECO:0000259" key="2">
    <source>
        <dbReference type="SMART" id="SM00867"/>
    </source>
</evidence>
<feature type="domain" description="Lipid/polyisoprenoid-binding YceI-like" evidence="2">
    <location>
        <begin position="22"/>
        <end position="185"/>
    </location>
</feature>
<reference evidence="3 4" key="1">
    <citation type="submission" date="2018-06" db="EMBL/GenBank/DDBJ databases">
        <authorList>
            <consortium name="Pathogen Informatics"/>
            <person name="Doyle S."/>
        </authorList>
    </citation>
    <scope>NUCLEOTIDE SEQUENCE [LARGE SCALE GENOMIC DNA]</scope>
    <source>
        <strain evidence="3 4">NCTC12410</strain>
    </source>
</reference>
<dbReference type="AlphaFoldDB" id="A0A377J671"/>
<feature type="chain" id="PRO_5016614848" evidence="1">
    <location>
        <begin position="24"/>
        <end position="187"/>
    </location>
</feature>
<evidence type="ECO:0000256" key="1">
    <source>
        <dbReference type="SAM" id="SignalP"/>
    </source>
</evidence>
<evidence type="ECO:0000313" key="3">
    <source>
        <dbReference type="EMBL" id="STO97997.1"/>
    </source>
</evidence>
<gene>
    <name evidence="3" type="primary">yceI</name>
    <name evidence="3" type="ORF">NCTC12410_01846</name>
</gene>
<sequence>MKKSLLVSSILALALSASSAAQYDVDVSHSAVNFQVTHMMISDVDGAFNTFSGVVDFDENTKTLKALSGEVLISSIDTKNDSRDKHLNAPDFFDSAKFPKATLVMKSIKGKKLTADVTIRGITKSVVFDMSIKGPVTNPMSKENKLAIAIKLEGKLNRKDFGIGMDTKDALVSDEIALRIQLEAHSK</sequence>
<proteinExistence type="predicted"/>
<dbReference type="SUPFAM" id="SSF101874">
    <property type="entry name" value="YceI-like"/>
    <property type="match status" value="1"/>
</dbReference>
<name>A0A377J671_9HELI</name>
<dbReference type="PANTHER" id="PTHR34406">
    <property type="entry name" value="PROTEIN YCEI"/>
    <property type="match status" value="1"/>
</dbReference>
<keyword evidence="1" id="KW-0732">Signal</keyword>
<dbReference type="Pfam" id="PF04264">
    <property type="entry name" value="YceI"/>
    <property type="match status" value="1"/>
</dbReference>
<dbReference type="InterPro" id="IPR036761">
    <property type="entry name" value="TTHA0802/YceI-like_sf"/>
</dbReference>
<feature type="signal peptide" evidence="1">
    <location>
        <begin position="1"/>
        <end position="23"/>
    </location>
</feature>
<dbReference type="SMART" id="SM00867">
    <property type="entry name" value="YceI"/>
    <property type="match status" value="1"/>
</dbReference>
<evidence type="ECO:0000313" key="4">
    <source>
        <dbReference type="Proteomes" id="UP000254841"/>
    </source>
</evidence>
<dbReference type="RefSeq" id="WP_115012179.1">
    <property type="nucleotide sequence ID" value="NZ_UGHV01000001.1"/>
</dbReference>
<dbReference type="PANTHER" id="PTHR34406:SF1">
    <property type="entry name" value="PROTEIN YCEI"/>
    <property type="match status" value="1"/>
</dbReference>
<dbReference type="InterPro" id="IPR007372">
    <property type="entry name" value="Lipid/polyisoprenoid-bd_YceI"/>
</dbReference>
<organism evidence="3 4">
    <name type="scientific">Helicobacter canis</name>
    <dbReference type="NCBI Taxonomy" id="29419"/>
    <lineage>
        <taxon>Bacteria</taxon>
        <taxon>Pseudomonadati</taxon>
        <taxon>Campylobacterota</taxon>
        <taxon>Epsilonproteobacteria</taxon>
        <taxon>Campylobacterales</taxon>
        <taxon>Helicobacteraceae</taxon>
        <taxon>Helicobacter</taxon>
    </lineage>
</organism>
<dbReference type="Proteomes" id="UP000254841">
    <property type="component" value="Unassembled WGS sequence"/>
</dbReference>
<dbReference type="Gene3D" id="2.40.128.110">
    <property type="entry name" value="Lipid/polyisoprenoid-binding, YceI-like"/>
    <property type="match status" value="1"/>
</dbReference>